<sequence length="335" mass="37693">MPRIPTSVLIKAYRENSLLPLLLRECRSLTSARNELRWLRERAVHDSQSASRLTKGSPFGWRTRLRSDTESFTVQAAKSVRQMALEHIHDSHPPQMGRPLRVLDLCTGTGCIALLLHTLLAPHFKDLKILGVDISDNALDLAQTNLEHNLRRGLLSNDALTQVYFQRADVLDRGLDASLTVNEVLDQHFYALGGNTEPHYAPGLDLLISNPPYISTTDFRNGTTSRSVRRFEPKLALVPPTASNSGIPEECNPEDIFYHHILTLSLQSIAKITVLECGDIMQARRVVDMHKRMVSKMSGYFDAQIWPSSERDLAENGFHHSDGARCVIITRRDNV</sequence>
<dbReference type="InterPro" id="IPR002052">
    <property type="entry name" value="DNA_methylase_N6_adenine_CS"/>
</dbReference>
<organism evidence="1 2">
    <name type="scientific">Penicillium angulare</name>
    <dbReference type="NCBI Taxonomy" id="116970"/>
    <lineage>
        <taxon>Eukaryota</taxon>
        <taxon>Fungi</taxon>
        <taxon>Dikarya</taxon>
        <taxon>Ascomycota</taxon>
        <taxon>Pezizomycotina</taxon>
        <taxon>Eurotiomycetes</taxon>
        <taxon>Eurotiomycetidae</taxon>
        <taxon>Eurotiales</taxon>
        <taxon>Aspergillaceae</taxon>
        <taxon>Penicillium</taxon>
    </lineage>
</organism>
<dbReference type="SUPFAM" id="SSF53335">
    <property type="entry name" value="S-adenosyl-L-methionine-dependent methyltransferases"/>
    <property type="match status" value="1"/>
</dbReference>
<evidence type="ECO:0000313" key="2">
    <source>
        <dbReference type="Proteomes" id="UP001149165"/>
    </source>
</evidence>
<name>A0A9W9FW72_9EURO</name>
<dbReference type="Proteomes" id="UP001149165">
    <property type="component" value="Unassembled WGS sequence"/>
</dbReference>
<dbReference type="Gene3D" id="3.40.50.150">
    <property type="entry name" value="Vaccinia Virus protein VP39"/>
    <property type="match status" value="1"/>
</dbReference>
<dbReference type="GO" id="GO:0032259">
    <property type="term" value="P:methylation"/>
    <property type="evidence" value="ECO:0007669"/>
    <property type="project" value="InterPro"/>
</dbReference>
<dbReference type="GO" id="GO:0008168">
    <property type="term" value="F:methyltransferase activity"/>
    <property type="evidence" value="ECO:0007669"/>
    <property type="project" value="InterPro"/>
</dbReference>
<comment type="caution">
    <text evidence="1">The sequence shown here is derived from an EMBL/GenBank/DDBJ whole genome shotgun (WGS) entry which is preliminary data.</text>
</comment>
<dbReference type="InterPro" id="IPR029063">
    <property type="entry name" value="SAM-dependent_MTases_sf"/>
</dbReference>
<keyword evidence="2" id="KW-1185">Reference proteome</keyword>
<reference evidence="1" key="1">
    <citation type="submission" date="2022-11" db="EMBL/GenBank/DDBJ databases">
        <authorList>
            <person name="Petersen C."/>
        </authorList>
    </citation>
    <scope>NUCLEOTIDE SEQUENCE</scope>
    <source>
        <strain evidence="1">IBT 30069</strain>
    </source>
</reference>
<dbReference type="PANTHER" id="PTHR18895:SF74">
    <property type="entry name" value="MTRF1L RELEASE FACTOR GLUTAMINE METHYLTRANSFERASE"/>
    <property type="match status" value="1"/>
</dbReference>
<dbReference type="AlphaFoldDB" id="A0A9W9FW72"/>
<accession>A0A9W9FW72</accession>
<dbReference type="InterPro" id="IPR050320">
    <property type="entry name" value="N5-glutamine_MTase"/>
</dbReference>
<dbReference type="GO" id="GO:0003676">
    <property type="term" value="F:nucleic acid binding"/>
    <property type="evidence" value="ECO:0007669"/>
    <property type="project" value="InterPro"/>
</dbReference>
<evidence type="ECO:0000313" key="1">
    <source>
        <dbReference type="EMBL" id="KAJ5107562.1"/>
    </source>
</evidence>
<dbReference type="OrthoDB" id="269872at2759"/>
<dbReference type="GO" id="GO:0005739">
    <property type="term" value="C:mitochondrion"/>
    <property type="evidence" value="ECO:0007669"/>
    <property type="project" value="TreeGrafter"/>
</dbReference>
<reference evidence="1" key="2">
    <citation type="journal article" date="2023" name="IMA Fungus">
        <title>Comparative genomic study of the Penicillium genus elucidates a diverse pangenome and 15 lateral gene transfer events.</title>
        <authorList>
            <person name="Petersen C."/>
            <person name="Sorensen T."/>
            <person name="Nielsen M.R."/>
            <person name="Sondergaard T.E."/>
            <person name="Sorensen J.L."/>
            <person name="Fitzpatrick D.A."/>
            <person name="Frisvad J.C."/>
            <person name="Nielsen K.L."/>
        </authorList>
    </citation>
    <scope>NUCLEOTIDE SEQUENCE</scope>
    <source>
        <strain evidence="1">IBT 30069</strain>
    </source>
</reference>
<dbReference type="EMBL" id="JAPQKH010000003">
    <property type="protein sequence ID" value="KAJ5107562.1"/>
    <property type="molecule type" value="Genomic_DNA"/>
</dbReference>
<dbReference type="PROSITE" id="PS00092">
    <property type="entry name" value="N6_MTASE"/>
    <property type="match status" value="1"/>
</dbReference>
<evidence type="ECO:0008006" key="3">
    <source>
        <dbReference type="Google" id="ProtNLM"/>
    </source>
</evidence>
<protein>
    <recommendedName>
        <fullName evidence="3">S-adenosyl-L-methionine-dependent methyltransferase</fullName>
    </recommendedName>
</protein>
<dbReference type="CDD" id="cd02440">
    <property type="entry name" value="AdoMet_MTases"/>
    <property type="match status" value="1"/>
</dbReference>
<gene>
    <name evidence="1" type="ORF">N7456_004237</name>
</gene>
<dbReference type="PANTHER" id="PTHR18895">
    <property type="entry name" value="HEMK METHYLTRANSFERASE"/>
    <property type="match status" value="1"/>
</dbReference>
<proteinExistence type="predicted"/>